<evidence type="ECO:0000256" key="4">
    <source>
        <dbReference type="PROSITE-ProRule" id="PRU00108"/>
    </source>
</evidence>
<dbReference type="OrthoDB" id="10056939at2759"/>
<dbReference type="AlphaFoldDB" id="A0A6G1KJW8"/>
<dbReference type="GO" id="GO:0005634">
    <property type="term" value="C:nucleus"/>
    <property type="evidence" value="ECO:0007669"/>
    <property type="project" value="UniProtKB-SubCell"/>
</dbReference>
<evidence type="ECO:0000256" key="5">
    <source>
        <dbReference type="SAM" id="MobiDB-lite"/>
    </source>
</evidence>
<feature type="compositionally biased region" description="Polar residues" evidence="5">
    <location>
        <begin position="336"/>
        <end position="363"/>
    </location>
</feature>
<evidence type="ECO:0000256" key="1">
    <source>
        <dbReference type="ARBA" id="ARBA00023125"/>
    </source>
</evidence>
<evidence type="ECO:0000259" key="6">
    <source>
        <dbReference type="PROSITE" id="PS50071"/>
    </source>
</evidence>
<proteinExistence type="predicted"/>
<dbReference type="Pfam" id="PF05920">
    <property type="entry name" value="Homeobox_KN"/>
    <property type="match status" value="1"/>
</dbReference>
<feature type="compositionally biased region" description="Low complexity" evidence="5">
    <location>
        <begin position="612"/>
        <end position="632"/>
    </location>
</feature>
<keyword evidence="1 4" id="KW-0238">DNA-binding</keyword>
<feature type="region of interest" description="Disordered" evidence="5">
    <location>
        <begin position="306"/>
        <end position="363"/>
    </location>
</feature>
<dbReference type="GO" id="GO:0006355">
    <property type="term" value="P:regulation of DNA-templated transcription"/>
    <property type="evidence" value="ECO:0007669"/>
    <property type="project" value="InterPro"/>
</dbReference>
<organism evidence="7 8">
    <name type="scientific">Pleomassaria siparia CBS 279.74</name>
    <dbReference type="NCBI Taxonomy" id="1314801"/>
    <lineage>
        <taxon>Eukaryota</taxon>
        <taxon>Fungi</taxon>
        <taxon>Dikarya</taxon>
        <taxon>Ascomycota</taxon>
        <taxon>Pezizomycotina</taxon>
        <taxon>Dothideomycetes</taxon>
        <taxon>Pleosporomycetidae</taxon>
        <taxon>Pleosporales</taxon>
        <taxon>Pleomassariaceae</taxon>
        <taxon>Pleomassaria</taxon>
    </lineage>
</organism>
<reference evidence="7" key="1">
    <citation type="journal article" date="2020" name="Stud. Mycol.">
        <title>101 Dothideomycetes genomes: a test case for predicting lifestyles and emergence of pathogens.</title>
        <authorList>
            <person name="Haridas S."/>
            <person name="Albert R."/>
            <person name="Binder M."/>
            <person name="Bloem J."/>
            <person name="Labutti K."/>
            <person name="Salamov A."/>
            <person name="Andreopoulos B."/>
            <person name="Baker S."/>
            <person name="Barry K."/>
            <person name="Bills G."/>
            <person name="Bluhm B."/>
            <person name="Cannon C."/>
            <person name="Castanera R."/>
            <person name="Culley D."/>
            <person name="Daum C."/>
            <person name="Ezra D."/>
            <person name="Gonzalez J."/>
            <person name="Henrissat B."/>
            <person name="Kuo A."/>
            <person name="Liang C."/>
            <person name="Lipzen A."/>
            <person name="Lutzoni F."/>
            <person name="Magnuson J."/>
            <person name="Mondo S."/>
            <person name="Nolan M."/>
            <person name="Ohm R."/>
            <person name="Pangilinan J."/>
            <person name="Park H.-J."/>
            <person name="Ramirez L."/>
            <person name="Alfaro M."/>
            <person name="Sun H."/>
            <person name="Tritt A."/>
            <person name="Yoshinaga Y."/>
            <person name="Zwiers L.-H."/>
            <person name="Turgeon B."/>
            <person name="Goodwin S."/>
            <person name="Spatafora J."/>
            <person name="Crous P."/>
            <person name="Grigoriev I."/>
        </authorList>
    </citation>
    <scope>NUCLEOTIDE SEQUENCE</scope>
    <source>
        <strain evidence="7">CBS 279.74</strain>
    </source>
</reference>
<feature type="region of interest" description="Disordered" evidence="5">
    <location>
        <begin position="570"/>
        <end position="632"/>
    </location>
</feature>
<feature type="DNA-binding region" description="Homeobox" evidence="4">
    <location>
        <begin position="199"/>
        <end position="261"/>
    </location>
</feature>
<feature type="compositionally biased region" description="Basic residues" evidence="5">
    <location>
        <begin position="325"/>
        <end position="335"/>
    </location>
</feature>
<evidence type="ECO:0000313" key="7">
    <source>
        <dbReference type="EMBL" id="KAF2712845.1"/>
    </source>
</evidence>
<dbReference type="InterPro" id="IPR050224">
    <property type="entry name" value="TALE_homeobox"/>
</dbReference>
<dbReference type="InterPro" id="IPR001356">
    <property type="entry name" value="HD"/>
</dbReference>
<dbReference type="SUPFAM" id="SSF46689">
    <property type="entry name" value="Homeodomain-like"/>
    <property type="match status" value="1"/>
</dbReference>
<dbReference type="GO" id="GO:0003677">
    <property type="term" value="F:DNA binding"/>
    <property type="evidence" value="ECO:0007669"/>
    <property type="project" value="UniProtKB-UniRule"/>
</dbReference>
<dbReference type="CDD" id="cd00086">
    <property type="entry name" value="homeodomain"/>
    <property type="match status" value="1"/>
</dbReference>
<evidence type="ECO:0000313" key="8">
    <source>
        <dbReference type="Proteomes" id="UP000799428"/>
    </source>
</evidence>
<evidence type="ECO:0000256" key="2">
    <source>
        <dbReference type="ARBA" id="ARBA00023155"/>
    </source>
</evidence>
<dbReference type="Gene3D" id="1.10.10.60">
    <property type="entry name" value="Homeodomain-like"/>
    <property type="match status" value="1"/>
</dbReference>
<keyword evidence="3 4" id="KW-0539">Nucleus</keyword>
<gene>
    <name evidence="7" type="ORF">K504DRAFT_122216</name>
</gene>
<keyword evidence="8" id="KW-1185">Reference proteome</keyword>
<evidence type="ECO:0000256" key="3">
    <source>
        <dbReference type="ARBA" id="ARBA00023242"/>
    </source>
</evidence>
<dbReference type="Proteomes" id="UP000799428">
    <property type="component" value="Unassembled WGS sequence"/>
</dbReference>
<dbReference type="InterPro" id="IPR008422">
    <property type="entry name" value="KN_HD"/>
</dbReference>
<keyword evidence="2 4" id="KW-0371">Homeobox</keyword>
<dbReference type="EMBL" id="MU005765">
    <property type="protein sequence ID" value="KAF2712845.1"/>
    <property type="molecule type" value="Genomic_DNA"/>
</dbReference>
<protein>
    <recommendedName>
        <fullName evidence="6">Homeobox domain-containing protein</fullName>
    </recommendedName>
</protein>
<feature type="compositionally biased region" description="Basic and acidic residues" evidence="5">
    <location>
        <begin position="570"/>
        <end position="589"/>
    </location>
</feature>
<dbReference type="PANTHER" id="PTHR11850">
    <property type="entry name" value="HOMEOBOX PROTEIN TRANSCRIPTION FACTORS"/>
    <property type="match status" value="1"/>
</dbReference>
<comment type="subcellular location">
    <subcellularLocation>
        <location evidence="4">Nucleus</location>
    </subcellularLocation>
</comment>
<dbReference type="SMART" id="SM00389">
    <property type="entry name" value="HOX"/>
    <property type="match status" value="1"/>
</dbReference>
<feature type="compositionally biased region" description="Low complexity" evidence="5">
    <location>
        <begin position="308"/>
        <end position="319"/>
    </location>
</feature>
<accession>A0A6G1KJW8</accession>
<name>A0A6G1KJW8_9PLEO</name>
<sequence>MLFLHGSKDASKRVAPSIWSLDSGYQSSSLVSNKSLEELALAQPFTSQALLSNGYLQSPIEEDTAFPTKAYFNSDYFLPELEREGEACLQCEFWRITNPDEDIKCENCRIPAIVEPVLAVFASTGSSVGQDSDFPPWKSEGSKEKVLNTLDCATRCSACELSALIDTSAPSPCQSCARHSELLSPISPASPEYKIRPSRAGRNPKLPLRALNQLQAWLDANQDDPYPSAEVKRQLAQECGITEKQINTWMTNARARKLNPLDTWLSSGSDNDAAHESDIASAAHTPVYTTGFSYIPDNYLSVRGKNPGSVSGSSAFSAGNVRPQPSRRGKKKNYRRTNQTPSTSKLNSPTLTTSPISPARNNAQTDQEMWQCTFCKRSLVPKSWRRHEETQHRPKAEWTCMLHGPSLSFPSRINSQPHSHSNAPSSCCAFCMHKNPSEDHFSKHHRISECAKRPINERTFYRPDHLRQHIKNFHGATLHNIVQGRWKRDADVDEKRYTCGFCGVWLENWNRREAHIAGHFKEGVTMEDWTDPETWQQQKRNKHPSVHTSMSMDMDIDMDIDMAIDTDAVEEKDKKQHIKGKTEKQEKHISGFARLSRTLTRRSTRRFDTPEQTQTQTQTLSQPTSSSSSSSVFVNTFAPHRALPAAAASTPMTYPPPNHIGYSAPPVLPDINIDPLINDDGYGNLINWSQMHTNDDDDNNIYNGDMGLGMSMDMSMDMDMSMAPDTTHFVNPNYVDAEFEGHGRDWERHGGSSAWPWFGSAGPW</sequence>
<feature type="domain" description="Homeobox" evidence="6">
    <location>
        <begin position="197"/>
        <end position="260"/>
    </location>
</feature>
<dbReference type="PROSITE" id="PS50071">
    <property type="entry name" value="HOMEOBOX_2"/>
    <property type="match status" value="1"/>
</dbReference>
<dbReference type="InterPro" id="IPR009057">
    <property type="entry name" value="Homeodomain-like_sf"/>
</dbReference>